<dbReference type="Ensembl" id="ENSAPET00000029996.1">
    <property type="protein sequence ID" value="ENSAPEP00000029216.1"/>
    <property type="gene ID" value="ENSAPEG00000020771.1"/>
</dbReference>
<protein>
    <submittedName>
        <fullName evidence="2">RAD9-HUS1-RAD1 interacting nuclear orphan 1</fullName>
    </submittedName>
</protein>
<feature type="region of interest" description="Disordered" evidence="1">
    <location>
        <begin position="101"/>
        <end position="234"/>
    </location>
</feature>
<dbReference type="Proteomes" id="UP000265080">
    <property type="component" value="Chromosome 21"/>
</dbReference>
<feature type="compositionally biased region" description="Polar residues" evidence="1">
    <location>
        <begin position="224"/>
        <end position="234"/>
    </location>
</feature>
<dbReference type="Ensembl" id="ENSAPET00000030004.1">
    <property type="protein sequence ID" value="ENSAPEP00000029222.1"/>
    <property type="gene ID" value="ENSAPEG00000020771.1"/>
</dbReference>
<feature type="compositionally biased region" description="Polar residues" evidence="1">
    <location>
        <begin position="199"/>
        <end position="212"/>
    </location>
</feature>
<dbReference type="Pfam" id="PF15319">
    <property type="entry name" value="RHINO"/>
    <property type="match status" value="1"/>
</dbReference>
<dbReference type="GO" id="GO:0005634">
    <property type="term" value="C:nucleus"/>
    <property type="evidence" value="ECO:0007669"/>
    <property type="project" value="InterPro"/>
</dbReference>
<evidence type="ECO:0000313" key="3">
    <source>
        <dbReference type="Proteomes" id="UP000265080"/>
    </source>
</evidence>
<feature type="compositionally biased region" description="Polar residues" evidence="1">
    <location>
        <begin position="125"/>
        <end position="142"/>
    </location>
</feature>
<dbReference type="GO" id="GO:0000725">
    <property type="term" value="P:recombinational repair"/>
    <property type="evidence" value="ECO:0007669"/>
    <property type="project" value="TreeGrafter"/>
</dbReference>
<dbReference type="GeneTree" id="ENSGT00730000112347"/>
<dbReference type="InterPro" id="IPR029293">
    <property type="entry name" value="RHNO1"/>
</dbReference>
<dbReference type="AlphaFoldDB" id="A0A3P8U1N7"/>
<dbReference type="PANTHER" id="PTHR35541">
    <property type="entry name" value="RAD9, HUS1, RAD1-INTERACTING NUCLEAR ORPHAN PROTEIN 1"/>
    <property type="match status" value="1"/>
</dbReference>
<evidence type="ECO:0000256" key="1">
    <source>
        <dbReference type="SAM" id="MobiDB-lite"/>
    </source>
</evidence>
<organism evidence="2 3">
    <name type="scientific">Amphiprion percula</name>
    <name type="common">Orange clownfish</name>
    <name type="synonym">Lutjanus percula</name>
    <dbReference type="NCBI Taxonomy" id="161767"/>
    <lineage>
        <taxon>Eukaryota</taxon>
        <taxon>Metazoa</taxon>
        <taxon>Chordata</taxon>
        <taxon>Craniata</taxon>
        <taxon>Vertebrata</taxon>
        <taxon>Euteleostomi</taxon>
        <taxon>Actinopterygii</taxon>
        <taxon>Neopterygii</taxon>
        <taxon>Teleostei</taxon>
        <taxon>Neoteleostei</taxon>
        <taxon>Acanthomorphata</taxon>
        <taxon>Ovalentaria</taxon>
        <taxon>Pomacentridae</taxon>
        <taxon>Amphiprion</taxon>
    </lineage>
</organism>
<evidence type="ECO:0000313" key="2">
    <source>
        <dbReference type="Ensembl" id="ENSAPEP00000029222.1"/>
    </source>
</evidence>
<dbReference type="PANTHER" id="PTHR35541:SF1">
    <property type="entry name" value="RAD9, HUS1, RAD1-INTERACTING NUCLEAR ORPHAN PROTEIN 1"/>
    <property type="match status" value="1"/>
</dbReference>
<dbReference type="GO" id="GO:0000077">
    <property type="term" value="P:DNA damage checkpoint signaling"/>
    <property type="evidence" value="ECO:0007669"/>
    <property type="project" value="InterPro"/>
</dbReference>
<keyword evidence="3" id="KW-1185">Reference proteome</keyword>
<reference evidence="2 3" key="1">
    <citation type="submission" date="2018-03" db="EMBL/GenBank/DDBJ databases">
        <title>Finding Nemo's genes: A chromosome-scale reference assembly of the genome of the orange clownfish Amphiprion percula.</title>
        <authorList>
            <person name="Lehmann R."/>
        </authorList>
    </citation>
    <scope>NUCLEOTIDE SEQUENCE</scope>
</reference>
<sequence>MPRKATKSDKPPLLFLERPVCGARLQNAPEVRAALNPREFFTGTKAQNTSSLNSWVRPEFDSSVTAAPPVKRRRRKCQSARSIIDSCSPLSRKTSVCRYPSLSFHTGSRDHQPKTTRTKKATECISVSNVGNEPQQSCPNKRTASRHSDTPKRQLASIRKKKAEPFSEGAVSLSRCLDQPETPSIQVSEGRRLPAGRASTPTSNEFSATDVSSIGPPPDVDTPTVRQGVSSCPSSPSAHFLLAQPCTPPCDRPPDILVADTPEMDYGVKVTWRRRKSLMLLLKERGHLSESDAVIHS</sequence>
<dbReference type="STRING" id="161767.ENSAPEP00000029216"/>
<proteinExistence type="predicted"/>
<dbReference type="OMA" id="PKHHYGS"/>
<dbReference type="GO" id="GO:0071479">
    <property type="term" value="P:cellular response to ionizing radiation"/>
    <property type="evidence" value="ECO:0007669"/>
    <property type="project" value="InterPro"/>
</dbReference>
<dbReference type="GO" id="GO:0005694">
    <property type="term" value="C:chromosome"/>
    <property type="evidence" value="ECO:0007669"/>
    <property type="project" value="TreeGrafter"/>
</dbReference>
<name>A0A3P8U1N7_AMPPE</name>
<reference evidence="2" key="2">
    <citation type="submission" date="2025-05" db="UniProtKB">
        <authorList>
            <consortium name="Ensembl"/>
        </authorList>
    </citation>
    <scope>IDENTIFICATION</scope>
</reference>
<accession>A0A3P8U1N7</accession>